<evidence type="ECO:0000256" key="17">
    <source>
        <dbReference type="SAM" id="MobiDB-lite"/>
    </source>
</evidence>
<name>A0A0A8L9R1_9SACH</name>
<dbReference type="OrthoDB" id="9439903at2759"/>
<feature type="domain" description="C2H2-type" evidence="18">
    <location>
        <begin position="234"/>
        <end position="261"/>
    </location>
</feature>
<dbReference type="GO" id="GO:0005886">
    <property type="term" value="C:plasma membrane"/>
    <property type="evidence" value="ECO:0007669"/>
    <property type="project" value="UniProtKB-SubCell"/>
</dbReference>
<evidence type="ECO:0000313" key="20">
    <source>
        <dbReference type="Proteomes" id="UP000031516"/>
    </source>
</evidence>
<evidence type="ECO:0000256" key="12">
    <source>
        <dbReference type="ARBA" id="ARBA00023242"/>
    </source>
</evidence>
<evidence type="ECO:0000256" key="6">
    <source>
        <dbReference type="ARBA" id="ARBA00022737"/>
    </source>
</evidence>
<dbReference type="Gene3D" id="3.30.160.60">
    <property type="entry name" value="Classic Zinc Finger"/>
    <property type="match status" value="1"/>
</dbReference>
<dbReference type="GO" id="GO:0008270">
    <property type="term" value="F:zinc ion binding"/>
    <property type="evidence" value="ECO:0007669"/>
    <property type="project" value="UniProtKB-KW"/>
</dbReference>
<dbReference type="InterPro" id="IPR051643">
    <property type="entry name" value="Transcr_Reg_ZincFinger"/>
</dbReference>
<evidence type="ECO:0000256" key="16">
    <source>
        <dbReference type="PROSITE-ProRule" id="PRU00042"/>
    </source>
</evidence>
<dbReference type="SUPFAM" id="SSF57667">
    <property type="entry name" value="beta-beta-alpha zinc fingers"/>
    <property type="match status" value="1"/>
</dbReference>
<comment type="caution">
    <text evidence="19">The sequence shown here is derived from an EMBL/GenBank/DDBJ whole genome shotgun (WGS) entry which is preliminary data.</text>
</comment>
<comment type="subcellular location">
    <subcellularLocation>
        <location evidence="2">Cell membrane</location>
        <topology evidence="2">Peripheral membrane protein</topology>
        <orientation evidence="2">Cytoplasmic side</orientation>
    </subcellularLocation>
    <subcellularLocation>
        <location evidence="1">Nucleus</location>
    </subcellularLocation>
</comment>
<evidence type="ECO:0000256" key="10">
    <source>
        <dbReference type="ARBA" id="ARBA00023136"/>
    </source>
</evidence>
<dbReference type="GO" id="GO:0045944">
    <property type="term" value="P:positive regulation of transcription by RNA polymerase II"/>
    <property type="evidence" value="ECO:0007669"/>
    <property type="project" value="UniProtKB-ARBA"/>
</dbReference>
<evidence type="ECO:0000256" key="8">
    <source>
        <dbReference type="ARBA" id="ARBA00022833"/>
    </source>
</evidence>
<keyword evidence="9" id="KW-0238">DNA-binding</keyword>
<dbReference type="FunFam" id="3.30.160.60:FF:002194">
    <property type="entry name" value="STP1p Transcription factor"/>
    <property type="match status" value="1"/>
</dbReference>
<feature type="compositionally biased region" description="Basic and acidic residues" evidence="17">
    <location>
        <begin position="177"/>
        <end position="191"/>
    </location>
</feature>
<dbReference type="Proteomes" id="UP000031516">
    <property type="component" value="Unassembled WGS sequence"/>
</dbReference>
<keyword evidence="20" id="KW-1185">Reference proteome</keyword>
<dbReference type="EMBL" id="CCBQ010000045">
    <property type="protein sequence ID" value="CDO95786.1"/>
    <property type="molecule type" value="Genomic_DNA"/>
</dbReference>
<comment type="function">
    <text evidence="14">Transcription factor involved in the regulation of gene expression in response to extracellular amino acid levels. Synthesized as latent cytoplasmic precursor, which, upon a signal initiated by the plasma membrane SPS (SSY1-PTR3-SSY5) amino acid sensor system, becomes proteolytically activated and relocates to the nucleus, where it induces the expression of SPS-sensor-regulated genes, including the amino-acid permeases AGP1, BAP2, BAP3 and GNP1. Binding to promoters is facilitated by DAL81. Involved in the repression of genes subject to nitrogen catabolite repression and genes involved in stress response. Negatively regulated by inner nuclear membrane proteins ASI1, ASI2 and ASI3, which prevent unprocessed precursor forms that escape cytoplasmic anchoring from inducing SPS-sensor-regulated genes. May be involved in pre-tRNA splicing.</text>
</comment>
<feature type="compositionally biased region" description="Low complexity" evidence="17">
    <location>
        <begin position="154"/>
        <end position="168"/>
    </location>
</feature>
<keyword evidence="11" id="KW-0865">Zymogen</keyword>
<dbReference type="PROSITE" id="PS00028">
    <property type="entry name" value="ZINC_FINGER_C2H2_1"/>
    <property type="match status" value="1"/>
</dbReference>
<dbReference type="InterPro" id="IPR036236">
    <property type="entry name" value="Znf_C2H2_sf"/>
</dbReference>
<dbReference type="PANTHER" id="PTHR24396">
    <property type="entry name" value="ZINC FINGER PROTEIN"/>
    <property type="match status" value="1"/>
</dbReference>
<evidence type="ECO:0000256" key="3">
    <source>
        <dbReference type="ARBA" id="ARBA00022475"/>
    </source>
</evidence>
<protein>
    <recommendedName>
        <fullName evidence="15">Transcription factor STP1</fullName>
    </recommendedName>
</protein>
<dbReference type="GO" id="GO:0000981">
    <property type="term" value="F:DNA-binding transcription factor activity, RNA polymerase II-specific"/>
    <property type="evidence" value="ECO:0007669"/>
    <property type="project" value="TreeGrafter"/>
</dbReference>
<evidence type="ECO:0000313" key="19">
    <source>
        <dbReference type="EMBL" id="CDO95786.1"/>
    </source>
</evidence>
<dbReference type="PROSITE" id="PS50157">
    <property type="entry name" value="ZINC_FINGER_C2H2_2"/>
    <property type="match status" value="1"/>
</dbReference>
<accession>A0A0A8L9R1</accession>
<dbReference type="GO" id="GO:0008033">
    <property type="term" value="P:tRNA processing"/>
    <property type="evidence" value="ECO:0007669"/>
    <property type="project" value="UniProtKB-KW"/>
</dbReference>
<keyword evidence="10" id="KW-0472">Membrane</keyword>
<sequence>MPSVQLLDTDRSMLKRLSWRLTNWFTAIARHAVGLPVDSGIPPKDAPSKAKSKNNATNSDFETDLENEKLSQPTERHETVSLFPTSNNLNKQLEYNPSVVPCSLDINGLQSPMSVARTPEGQMEWKMTIGTEHVPSQGGLPVSTSFKRNEVSGPKTTQDITPKTDTTPGSSVTSSQEDSKDSSNDTEDITKSDNCPVVYTPGISNDNMSVTSTDSESQTLSENADEKKDADMKYICHYCDAEFKMRGYLTRHIKKHAVEKAYHCPFWDESLPQEKRCHSTGGFSRRDSYKTHLRSRHFVYPNNVKNLDRVNSRGDCGQCKKHFSSTNEWIEHHIENRQCEAILPTFKGNLKKSKKCGKLKMIMTSDGQSRFISNQATVNEAKVPLNNFGMDNHKKLVNGNCRPINSSPPIKQSISDINLDNAFGLNSIPLNYSGLVNEPIQGDLNSHQNNYGLAQDPHKGLSKDAHSLVPSNSFTFASKSQLISKSDSQNPTNPIQSRVQPLDEFAAFGKSPVEDAVLDSVRSISSRSSHEHTMLNKDMNFISPNNVSQMDAEWEVLPLDAEQAGMCMEDEVKLTNSSTEPKINTTLQRQMNEYALGERHFRETQQFMNFFNYTYNYQD</sequence>
<keyword evidence="5" id="KW-0479">Metal-binding</keyword>
<reference evidence="19 20" key="1">
    <citation type="submission" date="2014-03" db="EMBL/GenBank/DDBJ databases">
        <title>The genome of Kluyveromyces dobzhanskii.</title>
        <authorList>
            <person name="Nystedt B."/>
            <person name="Astrom S."/>
        </authorList>
    </citation>
    <scope>NUCLEOTIDE SEQUENCE [LARGE SCALE GENOMIC DNA]</scope>
    <source>
        <strain evidence="19 20">CBS 2104</strain>
    </source>
</reference>
<evidence type="ECO:0000256" key="1">
    <source>
        <dbReference type="ARBA" id="ARBA00004123"/>
    </source>
</evidence>
<comment type="subunit">
    <text evidence="13">Interacts (via Region II) with SSY5; protease component of the SPS-sensor.</text>
</comment>
<evidence type="ECO:0000256" key="9">
    <source>
        <dbReference type="ARBA" id="ARBA00023125"/>
    </source>
</evidence>
<organism evidence="19 20">
    <name type="scientific">Kluyveromyces dobzhanskii CBS 2104</name>
    <dbReference type="NCBI Taxonomy" id="1427455"/>
    <lineage>
        <taxon>Eukaryota</taxon>
        <taxon>Fungi</taxon>
        <taxon>Dikarya</taxon>
        <taxon>Ascomycota</taxon>
        <taxon>Saccharomycotina</taxon>
        <taxon>Saccharomycetes</taxon>
        <taxon>Saccharomycetales</taxon>
        <taxon>Saccharomycetaceae</taxon>
        <taxon>Kluyveromyces</taxon>
    </lineage>
</organism>
<keyword evidence="4" id="KW-0819">tRNA processing</keyword>
<proteinExistence type="predicted"/>
<evidence type="ECO:0000256" key="7">
    <source>
        <dbReference type="ARBA" id="ARBA00022771"/>
    </source>
</evidence>
<evidence type="ECO:0000256" key="15">
    <source>
        <dbReference type="ARBA" id="ARBA00073838"/>
    </source>
</evidence>
<feature type="compositionally biased region" description="Polar residues" evidence="17">
    <location>
        <begin position="202"/>
        <end position="222"/>
    </location>
</feature>
<keyword evidence="6" id="KW-0677">Repeat</keyword>
<evidence type="ECO:0000256" key="5">
    <source>
        <dbReference type="ARBA" id="ARBA00022723"/>
    </source>
</evidence>
<dbReference type="PANTHER" id="PTHR24396:SF19">
    <property type="entry name" value="FI01119P"/>
    <property type="match status" value="1"/>
</dbReference>
<keyword evidence="8" id="KW-0862">Zinc</keyword>
<feature type="region of interest" description="Disordered" evidence="17">
    <location>
        <begin position="36"/>
        <end position="79"/>
    </location>
</feature>
<keyword evidence="7 16" id="KW-0863">Zinc-finger</keyword>
<keyword evidence="12" id="KW-0539">Nucleus</keyword>
<gene>
    <name evidence="19" type="ORF">KLDO_g4015</name>
</gene>
<evidence type="ECO:0000256" key="13">
    <source>
        <dbReference type="ARBA" id="ARBA00038616"/>
    </source>
</evidence>
<evidence type="ECO:0000256" key="14">
    <source>
        <dbReference type="ARBA" id="ARBA00057128"/>
    </source>
</evidence>
<evidence type="ECO:0000256" key="4">
    <source>
        <dbReference type="ARBA" id="ARBA00022694"/>
    </source>
</evidence>
<dbReference type="GO" id="GO:0000978">
    <property type="term" value="F:RNA polymerase II cis-regulatory region sequence-specific DNA binding"/>
    <property type="evidence" value="ECO:0007669"/>
    <property type="project" value="TreeGrafter"/>
</dbReference>
<evidence type="ECO:0000259" key="18">
    <source>
        <dbReference type="PROSITE" id="PS50157"/>
    </source>
</evidence>
<evidence type="ECO:0000256" key="2">
    <source>
        <dbReference type="ARBA" id="ARBA00004413"/>
    </source>
</evidence>
<dbReference type="SMART" id="SM00355">
    <property type="entry name" value="ZnF_C2H2"/>
    <property type="match status" value="2"/>
</dbReference>
<dbReference type="InterPro" id="IPR013087">
    <property type="entry name" value="Znf_C2H2_type"/>
</dbReference>
<keyword evidence="3" id="KW-1003">Cell membrane</keyword>
<dbReference type="GO" id="GO:0005634">
    <property type="term" value="C:nucleus"/>
    <property type="evidence" value="ECO:0007669"/>
    <property type="project" value="UniProtKB-SubCell"/>
</dbReference>
<feature type="compositionally biased region" description="Basic and acidic residues" evidence="17">
    <location>
        <begin position="66"/>
        <end position="79"/>
    </location>
</feature>
<dbReference type="AlphaFoldDB" id="A0A0A8L9R1"/>
<feature type="region of interest" description="Disordered" evidence="17">
    <location>
        <begin position="133"/>
        <end position="226"/>
    </location>
</feature>
<evidence type="ECO:0000256" key="11">
    <source>
        <dbReference type="ARBA" id="ARBA00023145"/>
    </source>
</evidence>